<feature type="compositionally biased region" description="Basic residues" evidence="2">
    <location>
        <begin position="417"/>
        <end position="428"/>
    </location>
</feature>
<evidence type="ECO:0000256" key="2">
    <source>
        <dbReference type="SAM" id="MobiDB-lite"/>
    </source>
</evidence>
<feature type="compositionally biased region" description="Low complexity" evidence="2">
    <location>
        <begin position="310"/>
        <end position="326"/>
    </location>
</feature>
<dbReference type="PANTHER" id="PTHR22741">
    <property type="entry name" value="P140CAP/SNIP-RELATED"/>
    <property type="match status" value="1"/>
</dbReference>
<keyword evidence="1" id="KW-0175">Coiled coil</keyword>
<reference evidence="4" key="2">
    <citation type="submission" date="2020-11" db="EMBL/GenBank/DDBJ databases">
        <authorList>
            <consortium name="DOE Joint Genome Institute"/>
            <person name="Kuo A."/>
            <person name="Miyauchi S."/>
            <person name="Kiss E."/>
            <person name="Drula E."/>
            <person name="Kohler A."/>
            <person name="Sanchez-Garcia M."/>
            <person name="Andreopoulos B."/>
            <person name="Barry K.W."/>
            <person name="Bonito G."/>
            <person name="Buee M."/>
            <person name="Carver A."/>
            <person name="Chen C."/>
            <person name="Cichocki N."/>
            <person name="Clum A."/>
            <person name="Culley D."/>
            <person name="Crous P.W."/>
            <person name="Fauchery L."/>
            <person name="Girlanda M."/>
            <person name="Hayes R."/>
            <person name="Keri Z."/>
            <person name="Labutti K."/>
            <person name="Lipzen A."/>
            <person name="Lombard V."/>
            <person name="Magnuson J."/>
            <person name="Maillard F."/>
            <person name="Morin E."/>
            <person name="Murat C."/>
            <person name="Nolan M."/>
            <person name="Ohm R."/>
            <person name="Pangilinan J."/>
            <person name="Pereira M."/>
            <person name="Perotto S."/>
            <person name="Peter M."/>
            <person name="Riley R."/>
            <person name="Sitrit Y."/>
            <person name="Stielow B."/>
            <person name="Szollosi G."/>
            <person name="Zifcakova L."/>
            <person name="Stursova M."/>
            <person name="Spatafora J.W."/>
            <person name="Tedersoo L."/>
            <person name="Vaario L.-M."/>
            <person name="Yamada A."/>
            <person name="Yan M."/>
            <person name="Wang P."/>
            <person name="Xu J."/>
            <person name="Bruns T."/>
            <person name="Baldrian P."/>
            <person name="Vilgalys R."/>
            <person name="Henrissat B."/>
            <person name="Grigoriev I.V."/>
            <person name="Hibbett D."/>
            <person name="Nagy L.G."/>
            <person name="Martin F.M."/>
        </authorList>
    </citation>
    <scope>NUCLEOTIDE SEQUENCE</scope>
    <source>
        <strain evidence="4">UH-Tt-Lm1</strain>
    </source>
</reference>
<evidence type="ECO:0000256" key="1">
    <source>
        <dbReference type="ARBA" id="ARBA00023054"/>
    </source>
</evidence>
<sequence length="962" mass="104848">MSNPHPSTSSRSERGSRSGPNPAVESAVTRLLVSIKALLESLTKWSEQQITDMDVSDVYVRLGNDFNAAVAAFAAYGIEMKELHSIPEDLRNILETCLAEDARPESLQRYLPDVRKIITNLLQGLRGKQTTYRKIVSDQKHRSDASGHSRHESRSSVRSSRRDTASSHKSPHRSNPDGARMSGSSLRRTVTSSRRNPPGPGVDSPPRPPLVEESDDGGFVGGFVAPQPPIIGDIGLGSPSSTPPSRHVSTNGYPFHDDDVRPTNPRVSANHSISSPTIPSASTPQQSPIVPPNVKRYSLVDKPMIVPSVVVDDVPESSDQGDGPASPDLPLPPFEPPSHEPPPAPAIANSLAALKQSDALERRASKRFSTYNITKMTGSRLGGGGNRKSMVVSSSALTPGDLVTLTEAEEGPGSNTPRKRERSTRRARQPVIQEQDEEETLPPIPTVIATDPAREEGVISDTQSEVQANGLSKPPPPAPNQPFTVFMQVGREVKKATIEPGLTMPMLRVLFMDKFSYSPGMDSFPAIYIRDGSSGIQYELEDMEEIKERCLLSLNIEPLDQIKQHIDTQISSLSNDIKDLRTIVANSQRASNTPIIVGRPFTEEASPRPTDKQLQRAAGRLSKIYGDGSTADPKPDGLPDPPSPPVLTQMTGASMASLAGSEVTTRIVGDLKTQFDEVQNLRRDLGVMRQLYSEFMKSTKDTLGSLRGQTQTVRQLASAKVSGARSYIEDGKAKLDNRSQNVLTKMEELQDTVETVKSDVLKRHISPRPQVLNAVKADIVSLANELTSLKDHITTVKPMWKKTWEEELQLIVEEQQFLSHQEEFLADLQEDHKAVLEIYGHVEKVISLRGNGAGKAAGRSRQLARQVTGEADPGAVSNVMAEIRGSSVDQERRLKAIAANEKNREKEKAGQADEFQAELSGFVGGKKLKMTGGAEEAERVRQKRNDQTLKAMFTGGSASPAH</sequence>
<feature type="region of interest" description="Disordered" evidence="2">
    <location>
        <begin position="624"/>
        <end position="646"/>
    </location>
</feature>
<feature type="region of interest" description="Disordered" evidence="2">
    <location>
        <begin position="1"/>
        <end position="23"/>
    </location>
</feature>
<accession>A0A9P6L6W9</accession>
<feature type="compositionally biased region" description="Low complexity" evidence="2">
    <location>
        <begin position="272"/>
        <end position="288"/>
    </location>
</feature>
<dbReference type="GO" id="GO:0005519">
    <property type="term" value="F:cytoskeletal regulatory protein binding"/>
    <property type="evidence" value="ECO:0007669"/>
    <property type="project" value="InterPro"/>
</dbReference>
<feature type="compositionally biased region" description="Polar residues" evidence="2">
    <location>
        <begin position="367"/>
        <end position="377"/>
    </location>
</feature>
<feature type="compositionally biased region" description="Low complexity" evidence="2">
    <location>
        <begin position="182"/>
        <end position="195"/>
    </location>
</feature>
<dbReference type="InterPro" id="IPR056279">
    <property type="entry name" value="Aip3p_Bud6_N"/>
</dbReference>
<proteinExistence type="predicted"/>
<dbReference type="GO" id="GO:0030010">
    <property type="term" value="P:establishment of cell polarity"/>
    <property type="evidence" value="ECO:0007669"/>
    <property type="project" value="TreeGrafter"/>
</dbReference>
<feature type="compositionally biased region" description="Pro residues" evidence="2">
    <location>
        <begin position="327"/>
        <end position="345"/>
    </location>
</feature>
<dbReference type="Proteomes" id="UP000736335">
    <property type="component" value="Unassembled WGS sequence"/>
</dbReference>
<feature type="compositionally biased region" description="Basic and acidic residues" evidence="2">
    <location>
        <begin position="936"/>
        <end position="947"/>
    </location>
</feature>
<keyword evidence="5" id="KW-1185">Reference proteome</keyword>
<feature type="compositionally biased region" description="Polar residues" evidence="2">
    <location>
        <begin position="238"/>
        <end position="252"/>
    </location>
</feature>
<protein>
    <submittedName>
        <fullName evidence="4">Actin interacting protein 3-domain-containing protein</fullName>
    </submittedName>
</protein>
<reference evidence="4" key="1">
    <citation type="journal article" date="2020" name="Nat. Commun.">
        <title>Large-scale genome sequencing of mycorrhizal fungi provides insights into the early evolution of symbiotic traits.</title>
        <authorList>
            <person name="Miyauchi S."/>
            <person name="Kiss E."/>
            <person name="Kuo A."/>
            <person name="Drula E."/>
            <person name="Kohler A."/>
            <person name="Sanchez-Garcia M."/>
            <person name="Morin E."/>
            <person name="Andreopoulos B."/>
            <person name="Barry K.W."/>
            <person name="Bonito G."/>
            <person name="Buee M."/>
            <person name="Carver A."/>
            <person name="Chen C."/>
            <person name="Cichocki N."/>
            <person name="Clum A."/>
            <person name="Culley D."/>
            <person name="Crous P.W."/>
            <person name="Fauchery L."/>
            <person name="Girlanda M."/>
            <person name="Hayes R.D."/>
            <person name="Keri Z."/>
            <person name="LaButti K."/>
            <person name="Lipzen A."/>
            <person name="Lombard V."/>
            <person name="Magnuson J."/>
            <person name="Maillard F."/>
            <person name="Murat C."/>
            <person name="Nolan M."/>
            <person name="Ohm R.A."/>
            <person name="Pangilinan J."/>
            <person name="Pereira M.F."/>
            <person name="Perotto S."/>
            <person name="Peter M."/>
            <person name="Pfister S."/>
            <person name="Riley R."/>
            <person name="Sitrit Y."/>
            <person name="Stielow J.B."/>
            <person name="Szollosi G."/>
            <person name="Zifcakova L."/>
            <person name="Stursova M."/>
            <person name="Spatafora J.W."/>
            <person name="Tedersoo L."/>
            <person name="Vaario L.M."/>
            <person name="Yamada A."/>
            <person name="Yan M."/>
            <person name="Wang P."/>
            <person name="Xu J."/>
            <person name="Bruns T."/>
            <person name="Baldrian P."/>
            <person name="Vilgalys R."/>
            <person name="Dunand C."/>
            <person name="Henrissat B."/>
            <person name="Grigoriev I.V."/>
            <person name="Hibbett D."/>
            <person name="Nagy L.G."/>
            <person name="Martin F.M."/>
        </authorList>
    </citation>
    <scope>NUCLEOTIDE SEQUENCE</scope>
    <source>
        <strain evidence="4">UH-Tt-Lm1</strain>
    </source>
</reference>
<dbReference type="AlphaFoldDB" id="A0A9P6L6W9"/>
<comment type="caution">
    <text evidence="4">The sequence shown here is derived from an EMBL/GenBank/DDBJ whole genome shotgun (WGS) entry which is preliminary data.</text>
</comment>
<dbReference type="Pfam" id="PF23153">
    <property type="entry name" value="Aip3p_Bud6_N"/>
    <property type="match status" value="1"/>
</dbReference>
<dbReference type="OrthoDB" id="783096at2759"/>
<dbReference type="EMBL" id="WIUZ02000007">
    <property type="protein sequence ID" value="KAF9785260.1"/>
    <property type="molecule type" value="Genomic_DNA"/>
</dbReference>
<feature type="region of interest" description="Disordered" evidence="2">
    <location>
        <begin position="136"/>
        <end position="295"/>
    </location>
</feature>
<feature type="compositionally biased region" description="Basic and acidic residues" evidence="2">
    <location>
        <begin position="136"/>
        <end position="166"/>
    </location>
</feature>
<dbReference type="Gene3D" id="1.20.58.1540">
    <property type="entry name" value="Actin interacting protein 3, C-terminal domain"/>
    <property type="match status" value="1"/>
</dbReference>
<dbReference type="GO" id="GO:0005737">
    <property type="term" value="C:cytoplasm"/>
    <property type="evidence" value="ECO:0007669"/>
    <property type="project" value="TreeGrafter"/>
</dbReference>
<feature type="compositionally biased region" description="Pro residues" evidence="2">
    <location>
        <begin position="197"/>
        <end position="209"/>
    </location>
</feature>
<dbReference type="InterPro" id="IPR005613">
    <property type="entry name" value="AIP3_C"/>
</dbReference>
<gene>
    <name evidence="4" type="ORF">BJ322DRAFT_1100121</name>
</gene>
<evidence type="ECO:0000313" key="4">
    <source>
        <dbReference type="EMBL" id="KAF9785260.1"/>
    </source>
</evidence>
<dbReference type="GO" id="GO:0051286">
    <property type="term" value="C:cell tip"/>
    <property type="evidence" value="ECO:0007669"/>
    <property type="project" value="TreeGrafter"/>
</dbReference>
<dbReference type="InterPro" id="IPR022782">
    <property type="entry name" value="AIP3-like_C"/>
</dbReference>
<feature type="region of interest" description="Disordered" evidence="2">
    <location>
        <begin position="931"/>
        <end position="962"/>
    </location>
</feature>
<name>A0A9P6L6W9_9AGAM</name>
<dbReference type="InterPro" id="IPR051825">
    <property type="entry name" value="SRCIN1"/>
</dbReference>
<organism evidence="4 5">
    <name type="scientific">Thelephora terrestris</name>
    <dbReference type="NCBI Taxonomy" id="56493"/>
    <lineage>
        <taxon>Eukaryota</taxon>
        <taxon>Fungi</taxon>
        <taxon>Dikarya</taxon>
        <taxon>Basidiomycota</taxon>
        <taxon>Agaricomycotina</taxon>
        <taxon>Agaricomycetes</taxon>
        <taxon>Thelephorales</taxon>
        <taxon>Thelephoraceae</taxon>
        <taxon>Thelephora</taxon>
    </lineage>
</organism>
<feature type="region of interest" description="Disordered" evidence="2">
    <location>
        <begin position="310"/>
        <end position="438"/>
    </location>
</feature>
<evidence type="ECO:0000313" key="5">
    <source>
        <dbReference type="Proteomes" id="UP000736335"/>
    </source>
</evidence>
<feature type="domain" description="Actin interacting protein 3 C-terminal" evidence="3">
    <location>
        <begin position="486"/>
        <end position="946"/>
    </location>
</feature>
<feature type="compositionally biased region" description="Pro residues" evidence="2">
    <location>
        <begin position="636"/>
        <end position="645"/>
    </location>
</feature>
<evidence type="ECO:0000259" key="3">
    <source>
        <dbReference type="SMART" id="SM00806"/>
    </source>
</evidence>
<dbReference type="Pfam" id="PF03915">
    <property type="entry name" value="AIP3"/>
    <property type="match status" value="1"/>
</dbReference>
<dbReference type="SMART" id="SM00806">
    <property type="entry name" value="AIP3"/>
    <property type="match status" value="1"/>
</dbReference>
<dbReference type="PANTHER" id="PTHR22741:SF10">
    <property type="entry name" value="COILED-COIL DOMAIN-CONTAINING PROTEIN CG32809"/>
    <property type="match status" value="1"/>
</dbReference>